<sequence length="115" mass="12444">MAKSTMTNMKHKTLAAVALAATMMLPSVGAQAANNDLNEVCVDIASLAGNIMDDRQNGVSKAQVTKKTSSDNDAYQTLAKNIIADAYKVPQAKSKADKDQQVDNFIRQYYNKCAK</sequence>
<dbReference type="Proteomes" id="UP000188169">
    <property type="component" value="Unassembled WGS sequence"/>
</dbReference>
<dbReference type="OrthoDB" id="6658440at2"/>
<gene>
    <name evidence="2" type="ORF">A1019T_00843</name>
</gene>
<dbReference type="AlphaFoldDB" id="A0A1R4EEH6"/>
<feature type="chain" id="PRO_5012661439" evidence="1">
    <location>
        <begin position="33"/>
        <end position="115"/>
    </location>
</feature>
<evidence type="ECO:0000256" key="1">
    <source>
        <dbReference type="SAM" id="SignalP"/>
    </source>
</evidence>
<protein>
    <submittedName>
        <fullName evidence="2">Uncharacterized protein</fullName>
    </submittedName>
</protein>
<reference evidence="3" key="1">
    <citation type="submission" date="2017-02" db="EMBL/GenBank/DDBJ databases">
        <authorList>
            <person name="Mornico D."/>
        </authorList>
    </citation>
    <scope>NUCLEOTIDE SEQUENCE [LARGE SCALE GENOMIC DNA]</scope>
</reference>
<evidence type="ECO:0000313" key="2">
    <source>
        <dbReference type="EMBL" id="SJM36876.1"/>
    </source>
</evidence>
<name>A0A1R4EEH6_9GAMM</name>
<feature type="signal peptide" evidence="1">
    <location>
        <begin position="1"/>
        <end position="32"/>
    </location>
</feature>
<dbReference type="EMBL" id="FUGD01000065">
    <property type="protein sequence ID" value="SJM36876.1"/>
    <property type="molecule type" value="Genomic_DNA"/>
</dbReference>
<dbReference type="RefSeq" id="WP_077448260.1">
    <property type="nucleotide sequence ID" value="NZ_FUGD01000065.1"/>
</dbReference>
<evidence type="ECO:0000313" key="3">
    <source>
        <dbReference type="Proteomes" id="UP000188169"/>
    </source>
</evidence>
<keyword evidence="3" id="KW-1185">Reference proteome</keyword>
<proteinExistence type="predicted"/>
<accession>A0A1R4EEH6</accession>
<organism evidence="2 3">
    <name type="scientific">Psychrobacter pasteurii</name>
    <dbReference type="NCBI Taxonomy" id="1945520"/>
    <lineage>
        <taxon>Bacteria</taxon>
        <taxon>Pseudomonadati</taxon>
        <taxon>Pseudomonadota</taxon>
        <taxon>Gammaproteobacteria</taxon>
        <taxon>Moraxellales</taxon>
        <taxon>Moraxellaceae</taxon>
        <taxon>Psychrobacter</taxon>
    </lineage>
</organism>
<keyword evidence="1" id="KW-0732">Signal</keyword>